<accession>A0ACC0A003</accession>
<gene>
    <name evidence="1" type="ORF">M9H77_30691</name>
</gene>
<proteinExistence type="predicted"/>
<name>A0ACC0A003_CATRO</name>
<sequence>MQHILLFPVSSDDPKKKFQFMKDRVWKKLKRWKERVLSQARCKPSFLWRSLLEGRNLVSLGLRCRIGNIFSTHILDKGHERKVVDLIDFNPSFGKQLHPLINANMIF</sequence>
<evidence type="ECO:0000313" key="1">
    <source>
        <dbReference type="EMBL" id="KAI5653504.1"/>
    </source>
</evidence>
<evidence type="ECO:0000313" key="2">
    <source>
        <dbReference type="Proteomes" id="UP001060085"/>
    </source>
</evidence>
<dbReference type="Proteomes" id="UP001060085">
    <property type="component" value="Linkage Group LG07"/>
</dbReference>
<organism evidence="1 2">
    <name type="scientific">Catharanthus roseus</name>
    <name type="common">Madagascar periwinkle</name>
    <name type="synonym">Vinca rosea</name>
    <dbReference type="NCBI Taxonomy" id="4058"/>
    <lineage>
        <taxon>Eukaryota</taxon>
        <taxon>Viridiplantae</taxon>
        <taxon>Streptophyta</taxon>
        <taxon>Embryophyta</taxon>
        <taxon>Tracheophyta</taxon>
        <taxon>Spermatophyta</taxon>
        <taxon>Magnoliopsida</taxon>
        <taxon>eudicotyledons</taxon>
        <taxon>Gunneridae</taxon>
        <taxon>Pentapetalae</taxon>
        <taxon>asterids</taxon>
        <taxon>lamiids</taxon>
        <taxon>Gentianales</taxon>
        <taxon>Apocynaceae</taxon>
        <taxon>Rauvolfioideae</taxon>
        <taxon>Vinceae</taxon>
        <taxon>Catharanthinae</taxon>
        <taxon>Catharanthus</taxon>
    </lineage>
</organism>
<comment type="caution">
    <text evidence="1">The sequence shown here is derived from an EMBL/GenBank/DDBJ whole genome shotgun (WGS) entry which is preliminary data.</text>
</comment>
<keyword evidence="2" id="KW-1185">Reference proteome</keyword>
<protein>
    <submittedName>
        <fullName evidence="1">Uncharacterized protein</fullName>
    </submittedName>
</protein>
<dbReference type="EMBL" id="CM044707">
    <property type="protein sequence ID" value="KAI5653504.1"/>
    <property type="molecule type" value="Genomic_DNA"/>
</dbReference>
<reference evidence="2" key="1">
    <citation type="journal article" date="2023" name="Nat. Plants">
        <title>Single-cell RNA sequencing provides a high-resolution roadmap for understanding the multicellular compartmentation of specialized metabolism.</title>
        <authorList>
            <person name="Sun S."/>
            <person name="Shen X."/>
            <person name="Li Y."/>
            <person name="Li Y."/>
            <person name="Wang S."/>
            <person name="Li R."/>
            <person name="Zhang H."/>
            <person name="Shen G."/>
            <person name="Guo B."/>
            <person name="Wei J."/>
            <person name="Xu J."/>
            <person name="St-Pierre B."/>
            <person name="Chen S."/>
            <person name="Sun C."/>
        </authorList>
    </citation>
    <scope>NUCLEOTIDE SEQUENCE [LARGE SCALE GENOMIC DNA]</scope>
</reference>